<organism evidence="2 3">
    <name type="scientific">Ruminiclostridium cellobioparum subsp. termitidis CT1112</name>
    <dbReference type="NCBI Taxonomy" id="1195236"/>
    <lineage>
        <taxon>Bacteria</taxon>
        <taxon>Bacillati</taxon>
        <taxon>Bacillota</taxon>
        <taxon>Clostridia</taxon>
        <taxon>Eubacteriales</taxon>
        <taxon>Oscillospiraceae</taxon>
        <taxon>Ruminiclostridium</taxon>
    </lineage>
</organism>
<evidence type="ECO:0000313" key="3">
    <source>
        <dbReference type="Proteomes" id="UP000014155"/>
    </source>
</evidence>
<dbReference type="InterPro" id="IPR043038">
    <property type="entry name" value="VbhA_sf"/>
</dbReference>
<reference evidence="2 3" key="1">
    <citation type="journal article" date="2013" name="Genome Announc.">
        <title>Draft Genome Sequence of the Cellulolytic, Mesophilic, Anaerobic Bacterium Clostridium termitidis Strain CT1112 (DSM 5398).</title>
        <authorList>
            <person name="Lal S."/>
            <person name="Ramachandran U."/>
            <person name="Zhang X."/>
            <person name="Munir R."/>
            <person name="Sparling R."/>
            <person name="Levin D.B."/>
        </authorList>
    </citation>
    <scope>NUCLEOTIDE SEQUENCE [LARGE SCALE GENOMIC DNA]</scope>
    <source>
        <strain evidence="2 3">CT1112</strain>
    </source>
</reference>
<evidence type="ECO:0000313" key="2">
    <source>
        <dbReference type="EMBL" id="EMS73177.1"/>
    </source>
</evidence>
<accession>S0FMP3</accession>
<dbReference type="EMBL" id="AORV01000021">
    <property type="protein sequence ID" value="EMS73177.1"/>
    <property type="molecule type" value="Genomic_DNA"/>
</dbReference>
<dbReference type="Gene3D" id="1.10.8.1050">
    <property type="entry name" value="Antitoxin VbhA-like"/>
    <property type="match status" value="1"/>
</dbReference>
<dbReference type="AlphaFoldDB" id="S0FMP3"/>
<dbReference type="RefSeq" id="WP_004624043.1">
    <property type="nucleotide sequence ID" value="NZ_AORV01000021.1"/>
</dbReference>
<dbReference type="PATRIC" id="fig|1195236.3.peg.1153"/>
<dbReference type="InterPro" id="IPR041535">
    <property type="entry name" value="VbhA"/>
</dbReference>
<dbReference type="eggNOG" id="COG5340">
    <property type="taxonomic scope" value="Bacteria"/>
</dbReference>
<proteinExistence type="predicted"/>
<dbReference type="Pfam" id="PF18495">
    <property type="entry name" value="VbhA"/>
    <property type="match status" value="1"/>
</dbReference>
<name>S0FMP3_RUMCE</name>
<keyword evidence="3" id="KW-1185">Reference proteome</keyword>
<sequence length="290" mass="32476">MERLTYGEFITNKIADIPYGQAFQTDVIAEAMAEEYKAKPIINVTLKRLADRGLIERFQKGVYYRAKQTAFGKARPREELLEAQLLTCRGNEIIGYETGFSLMNKIGLTTLVPTKREIATNAYHKNVDDRFIIVRKPVVTVNAGNFRYLQFLDVISDLPEASVDAANPKAILHSFAAKNKLDPIVVLTYARRFYSKKTLLILVDILVEQNTKKPQFASDLWYNNTVKGVDSMSPELHARRLAAVKLANAVNKIEGVPVSSQAKTLSAKWARGEISGAEMKATLIAKHKQS</sequence>
<dbReference type="Proteomes" id="UP000014155">
    <property type="component" value="Unassembled WGS sequence"/>
</dbReference>
<protein>
    <recommendedName>
        <fullName evidence="1">Antitoxin VbhA domain-containing protein</fullName>
    </recommendedName>
</protein>
<evidence type="ECO:0000259" key="1">
    <source>
        <dbReference type="Pfam" id="PF18495"/>
    </source>
</evidence>
<dbReference type="CDD" id="cd11586">
    <property type="entry name" value="VbhA_like"/>
    <property type="match status" value="1"/>
</dbReference>
<feature type="domain" description="Antitoxin VbhA" evidence="1">
    <location>
        <begin position="240"/>
        <end position="286"/>
    </location>
</feature>
<dbReference type="STRING" id="1195236.CTER_0859"/>
<dbReference type="InterPro" id="IPR033788">
    <property type="entry name" value="VbhA-like"/>
</dbReference>
<gene>
    <name evidence="2" type="ORF">CTER_0859</name>
</gene>
<comment type="caution">
    <text evidence="2">The sequence shown here is derived from an EMBL/GenBank/DDBJ whole genome shotgun (WGS) entry which is preliminary data.</text>
</comment>